<dbReference type="GO" id="GO:0008202">
    <property type="term" value="P:steroid metabolic process"/>
    <property type="evidence" value="ECO:0007669"/>
    <property type="project" value="UniProtKB-ARBA"/>
</dbReference>
<accession>D0WGW3</accession>
<dbReference type="InterPro" id="IPR027477">
    <property type="entry name" value="Succ_DH/fumarate_Rdtase_cat_sf"/>
</dbReference>
<gene>
    <name evidence="6" type="ORF">HMPREF0762_01068</name>
</gene>
<dbReference type="SUPFAM" id="SSF56425">
    <property type="entry name" value="Succinate dehydrogenase/fumarate reductase flavoprotein, catalytic domain"/>
    <property type="match status" value="1"/>
</dbReference>
<evidence type="ECO:0000256" key="4">
    <source>
        <dbReference type="ARBA" id="ARBA00023002"/>
    </source>
</evidence>
<dbReference type="AlphaFoldDB" id="D0WGW3"/>
<evidence type="ECO:0000259" key="5">
    <source>
        <dbReference type="Pfam" id="PF00890"/>
    </source>
</evidence>
<dbReference type="InterPro" id="IPR003953">
    <property type="entry name" value="FAD-dep_OxRdtase_2_FAD-bd"/>
</dbReference>
<reference evidence="6" key="1">
    <citation type="submission" date="2009-10" db="EMBL/GenBank/DDBJ databases">
        <authorList>
            <person name="Weinstock G."/>
            <person name="Sodergren E."/>
            <person name="Clifton S."/>
            <person name="Fulton L."/>
            <person name="Fulton B."/>
            <person name="Courtney L."/>
            <person name="Fronick C."/>
            <person name="Harrison M."/>
            <person name="Strong C."/>
            <person name="Farmer C."/>
            <person name="Delahaunty K."/>
            <person name="Markovic C."/>
            <person name="Hall O."/>
            <person name="Minx P."/>
            <person name="Tomlinson C."/>
            <person name="Mitreva M."/>
            <person name="Nelson J."/>
            <person name="Hou S."/>
            <person name="Wollam A."/>
            <person name="Pepin K.H."/>
            <person name="Johnson M."/>
            <person name="Bhonagiri V."/>
            <person name="Nash W.E."/>
            <person name="Warren W."/>
            <person name="Chinwalla A."/>
            <person name="Mardis E.R."/>
            <person name="Wilson R.K."/>
        </authorList>
    </citation>
    <scope>NUCLEOTIDE SEQUENCE [LARGE SCALE GENOMIC DNA]</scope>
    <source>
        <strain evidence="6">ATCC 700122</strain>
    </source>
</reference>
<dbReference type="InterPro" id="IPR036188">
    <property type="entry name" value="FAD/NAD-bd_sf"/>
</dbReference>
<dbReference type="PANTHER" id="PTHR43400">
    <property type="entry name" value="FUMARATE REDUCTASE"/>
    <property type="match status" value="1"/>
</dbReference>
<evidence type="ECO:0000256" key="2">
    <source>
        <dbReference type="ARBA" id="ARBA00022630"/>
    </source>
</evidence>
<keyword evidence="2" id="KW-0285">Flavoprotein</keyword>
<dbReference type="GO" id="GO:0033765">
    <property type="term" value="F:steroid dehydrogenase activity, acting on the CH-CH group of donors"/>
    <property type="evidence" value="ECO:0007669"/>
    <property type="project" value="UniProtKB-ARBA"/>
</dbReference>
<sequence length="128" mass="13742">MNPIEELADKLHIPADAFAATVKRYNEMVAAGDDRDFGKEAFRLSPVDTPPFYGIRQTGYMLCTMDGIPIDTDMRALDPDGKPIEGLFVGGNDSGSFFSHSYPDLVPGLAAGRSATFGRRAGRIAATA</sequence>
<comment type="caution">
    <text evidence="6">The sequence shown here is derived from an EMBL/GenBank/DDBJ whole genome shotgun (WGS) entry which is preliminary data.</text>
</comment>
<keyword evidence="7" id="KW-1185">Reference proteome</keyword>
<name>D0WGW3_SLAES</name>
<evidence type="ECO:0000256" key="1">
    <source>
        <dbReference type="ARBA" id="ARBA00001974"/>
    </source>
</evidence>
<dbReference type="OrthoDB" id="9813348at2"/>
<dbReference type="HOGENOM" id="CLU_1958116_0_0_11"/>
<dbReference type="Proteomes" id="UP000006001">
    <property type="component" value="Unassembled WGS sequence"/>
</dbReference>
<feature type="domain" description="FAD-dependent oxidoreductase 2 FAD-binding" evidence="5">
    <location>
        <begin position="12"/>
        <end position="102"/>
    </location>
</feature>
<dbReference type="PANTHER" id="PTHR43400:SF10">
    <property type="entry name" value="3-OXOSTEROID 1-DEHYDROGENASE"/>
    <property type="match status" value="1"/>
</dbReference>
<dbReference type="GeneID" id="85007607"/>
<dbReference type="Gene3D" id="3.50.50.60">
    <property type="entry name" value="FAD/NAD(P)-binding domain"/>
    <property type="match status" value="1"/>
</dbReference>
<dbReference type="EMBL" id="ACUX02000006">
    <property type="protein sequence ID" value="EEZ61726.1"/>
    <property type="molecule type" value="Genomic_DNA"/>
</dbReference>
<dbReference type="RefSeq" id="WP_006362325.1">
    <property type="nucleotide sequence ID" value="NZ_GG700630.1"/>
</dbReference>
<evidence type="ECO:0000313" key="7">
    <source>
        <dbReference type="Proteomes" id="UP000006001"/>
    </source>
</evidence>
<keyword evidence="3" id="KW-0274">FAD</keyword>
<dbReference type="Gene3D" id="3.90.700.10">
    <property type="entry name" value="Succinate dehydrogenase/fumarate reductase flavoprotein, catalytic domain"/>
    <property type="match status" value="1"/>
</dbReference>
<dbReference type="Pfam" id="PF00890">
    <property type="entry name" value="FAD_binding_2"/>
    <property type="match status" value="1"/>
</dbReference>
<evidence type="ECO:0000313" key="6">
    <source>
        <dbReference type="EMBL" id="EEZ61726.1"/>
    </source>
</evidence>
<evidence type="ECO:0000256" key="3">
    <source>
        <dbReference type="ARBA" id="ARBA00022827"/>
    </source>
</evidence>
<protein>
    <recommendedName>
        <fullName evidence="5">FAD-dependent oxidoreductase 2 FAD-binding domain-containing protein</fullName>
    </recommendedName>
</protein>
<keyword evidence="4" id="KW-0560">Oxidoreductase</keyword>
<dbReference type="eggNOG" id="COG1053">
    <property type="taxonomic scope" value="Bacteria"/>
</dbReference>
<proteinExistence type="predicted"/>
<comment type="cofactor">
    <cofactor evidence="1">
        <name>FAD</name>
        <dbReference type="ChEBI" id="CHEBI:57692"/>
    </cofactor>
</comment>
<dbReference type="InterPro" id="IPR050315">
    <property type="entry name" value="FAD-oxidoreductase_2"/>
</dbReference>
<organism evidence="6 7">
    <name type="scientific">Slackia exigua (strain ATCC 700122 / DSM 15923 / CIP 105133 / JCM 11022 / KCTC 5966 / S-7)</name>
    <dbReference type="NCBI Taxonomy" id="649764"/>
    <lineage>
        <taxon>Bacteria</taxon>
        <taxon>Bacillati</taxon>
        <taxon>Actinomycetota</taxon>
        <taxon>Coriobacteriia</taxon>
        <taxon>Eggerthellales</taxon>
        <taxon>Eggerthellaceae</taxon>
        <taxon>Slackia</taxon>
    </lineage>
</organism>
<dbReference type="STRING" id="649764.HMPREF0762_01068"/>